<feature type="compositionally biased region" description="Polar residues" evidence="1">
    <location>
        <begin position="27"/>
        <end position="37"/>
    </location>
</feature>
<protein>
    <submittedName>
        <fullName evidence="2">Uncharacterized protein</fullName>
    </submittedName>
</protein>
<evidence type="ECO:0000313" key="2">
    <source>
        <dbReference type="EMBL" id="MED6280120.1"/>
    </source>
</evidence>
<gene>
    <name evidence="2" type="ORF">CHARACLAT_007614</name>
</gene>
<accession>A0ABU7E071</accession>
<feature type="region of interest" description="Disordered" evidence="1">
    <location>
        <begin position="1"/>
        <end position="49"/>
    </location>
</feature>
<comment type="caution">
    <text evidence="2">The sequence shown here is derived from an EMBL/GenBank/DDBJ whole genome shotgun (WGS) entry which is preliminary data.</text>
</comment>
<proteinExistence type="predicted"/>
<evidence type="ECO:0000313" key="3">
    <source>
        <dbReference type="Proteomes" id="UP001352852"/>
    </source>
</evidence>
<name>A0ABU7E071_9TELE</name>
<feature type="compositionally biased region" description="Basic and acidic residues" evidence="1">
    <location>
        <begin position="13"/>
        <end position="22"/>
    </location>
</feature>
<keyword evidence="3" id="KW-1185">Reference proteome</keyword>
<sequence>MTARGRQNASETRAARRAERTRAGQNAEWSGSTSTARVQRRAPSSPFMHPWSCTLLHLKGFREKERPTLSLEKEIHE</sequence>
<organism evidence="2 3">
    <name type="scientific">Characodon lateralis</name>
    <dbReference type="NCBI Taxonomy" id="208331"/>
    <lineage>
        <taxon>Eukaryota</taxon>
        <taxon>Metazoa</taxon>
        <taxon>Chordata</taxon>
        <taxon>Craniata</taxon>
        <taxon>Vertebrata</taxon>
        <taxon>Euteleostomi</taxon>
        <taxon>Actinopterygii</taxon>
        <taxon>Neopterygii</taxon>
        <taxon>Teleostei</taxon>
        <taxon>Neoteleostei</taxon>
        <taxon>Acanthomorphata</taxon>
        <taxon>Ovalentaria</taxon>
        <taxon>Atherinomorphae</taxon>
        <taxon>Cyprinodontiformes</taxon>
        <taxon>Goodeidae</taxon>
        <taxon>Characodon</taxon>
    </lineage>
</organism>
<reference evidence="2 3" key="1">
    <citation type="submission" date="2021-06" db="EMBL/GenBank/DDBJ databases">
        <authorList>
            <person name="Palmer J.M."/>
        </authorList>
    </citation>
    <scope>NUCLEOTIDE SEQUENCE [LARGE SCALE GENOMIC DNA]</scope>
    <source>
        <strain evidence="2 3">CL_MEX2019</strain>
        <tissue evidence="2">Muscle</tissue>
    </source>
</reference>
<dbReference type="Proteomes" id="UP001352852">
    <property type="component" value="Unassembled WGS sequence"/>
</dbReference>
<dbReference type="EMBL" id="JAHUTJ010041410">
    <property type="protein sequence ID" value="MED6280120.1"/>
    <property type="molecule type" value="Genomic_DNA"/>
</dbReference>
<evidence type="ECO:0000256" key="1">
    <source>
        <dbReference type="SAM" id="MobiDB-lite"/>
    </source>
</evidence>